<organism evidence="1 2">
    <name type="scientific">Mycobacterium avium</name>
    <dbReference type="NCBI Taxonomy" id="1764"/>
    <lineage>
        <taxon>Bacteria</taxon>
        <taxon>Bacillati</taxon>
        <taxon>Actinomycetota</taxon>
        <taxon>Actinomycetes</taxon>
        <taxon>Mycobacteriales</taxon>
        <taxon>Mycobacteriaceae</taxon>
        <taxon>Mycobacterium</taxon>
        <taxon>Mycobacterium avium complex (MAC)</taxon>
    </lineage>
</organism>
<dbReference type="AlphaFoldDB" id="A0A2A2ZAY1"/>
<sequence>MINQEKGIGMPRLMSVALTTDQVRRREKTQTRRVNWWMDKRGNRILYPGDLLTLCTKVRGRRRGEPLEVIETVETLDVRREPLEAITTADVIAEGFPDWTTGRFIDFYCATHRGVTPGQDITRIEWAYPRVCRVCGCTDYDACETIGGPCAWRVSFAGNTGICTGCPS</sequence>
<comment type="caution">
    <text evidence="1">The sequence shown here is derived from an EMBL/GenBank/DDBJ whole genome shotgun (WGS) entry which is preliminary data.</text>
</comment>
<evidence type="ECO:0000313" key="1">
    <source>
        <dbReference type="EMBL" id="PBA23702.1"/>
    </source>
</evidence>
<dbReference type="Proteomes" id="UP000217768">
    <property type="component" value="Unassembled WGS sequence"/>
</dbReference>
<name>A0A2A2ZAY1_MYCAV</name>
<evidence type="ECO:0000313" key="2">
    <source>
        <dbReference type="Proteomes" id="UP000217768"/>
    </source>
</evidence>
<gene>
    <name evidence="1" type="ORF">CKJ66_26835</name>
</gene>
<reference evidence="1 2" key="1">
    <citation type="submission" date="2017-08" db="EMBL/GenBank/DDBJ databases">
        <title>Phylogenetic analysis of Mycobacterium avium complex whole genomes.</title>
        <authorList>
            <person name="Caverly L.J."/>
            <person name="Spilker T."/>
            <person name="Lipuma J."/>
        </authorList>
    </citation>
    <scope>NUCLEOTIDE SEQUENCE [LARGE SCALE GENOMIC DNA]</scope>
    <source>
        <strain evidence="1 2">FLAC0165</strain>
    </source>
</reference>
<evidence type="ECO:0008006" key="3">
    <source>
        <dbReference type="Google" id="ProtNLM"/>
    </source>
</evidence>
<accession>A0A2A2ZAY1</accession>
<protein>
    <recommendedName>
        <fullName evidence="3">ASCH domain-containing protein</fullName>
    </recommendedName>
</protein>
<dbReference type="EMBL" id="NSFD01000056">
    <property type="protein sequence ID" value="PBA23702.1"/>
    <property type="molecule type" value="Genomic_DNA"/>
</dbReference>
<dbReference type="RefSeq" id="WP_095795240.1">
    <property type="nucleotide sequence ID" value="NZ_NSFD01000056.1"/>
</dbReference>
<proteinExistence type="predicted"/>